<dbReference type="SUPFAM" id="SSF46689">
    <property type="entry name" value="Homeodomain-like"/>
    <property type="match status" value="1"/>
</dbReference>
<dbReference type="EnsemblBacteria" id="AAM06325">
    <property type="protein sequence ID" value="AAM06325"/>
    <property type="gene ID" value="MA_2951"/>
</dbReference>
<dbReference type="Gene3D" id="1.10.357.10">
    <property type="entry name" value="Tetracycline Repressor, domain 2"/>
    <property type="match status" value="1"/>
</dbReference>
<proteinExistence type="predicted"/>
<dbReference type="InterPro" id="IPR050624">
    <property type="entry name" value="HTH-type_Tx_Regulator"/>
</dbReference>
<accession>Q8TLS7</accession>
<feature type="DNA-binding region" description="H-T-H motif" evidence="2">
    <location>
        <begin position="36"/>
        <end position="55"/>
    </location>
</feature>
<dbReference type="EMBL" id="AE010299">
    <property type="protein sequence ID" value="AAM06325.1"/>
    <property type="molecule type" value="Genomic_DNA"/>
</dbReference>
<evidence type="ECO:0000313" key="4">
    <source>
        <dbReference type="EMBL" id="AAM06325.1"/>
    </source>
</evidence>
<dbReference type="InterPro" id="IPR023772">
    <property type="entry name" value="DNA-bd_HTH_TetR-type_CS"/>
</dbReference>
<dbReference type="STRING" id="188937.MA_2951"/>
<dbReference type="PANTHER" id="PTHR43479:SF11">
    <property type="entry name" value="ACREF_ENVCD OPERON REPRESSOR-RELATED"/>
    <property type="match status" value="1"/>
</dbReference>
<dbReference type="GO" id="GO:0003677">
    <property type="term" value="F:DNA binding"/>
    <property type="evidence" value="ECO:0007669"/>
    <property type="project" value="UniProtKB-UniRule"/>
</dbReference>
<dbReference type="HOGENOM" id="CLU_069356_15_12_2"/>
<dbReference type="SUPFAM" id="SSF48498">
    <property type="entry name" value="Tetracyclin repressor-like, C-terminal domain"/>
    <property type="match status" value="1"/>
</dbReference>
<evidence type="ECO:0000256" key="2">
    <source>
        <dbReference type="PROSITE-ProRule" id="PRU00335"/>
    </source>
</evidence>
<dbReference type="PRINTS" id="PR00455">
    <property type="entry name" value="HTHTETR"/>
</dbReference>
<protein>
    <submittedName>
        <fullName evidence="4">Transcriptional regulator, TetR family</fullName>
    </submittedName>
</protein>
<gene>
    <name evidence="4" type="ordered locus">MA_2951</name>
</gene>
<dbReference type="PROSITE" id="PS50977">
    <property type="entry name" value="HTH_TETR_2"/>
    <property type="match status" value="1"/>
</dbReference>
<dbReference type="InterPro" id="IPR009057">
    <property type="entry name" value="Homeodomain-like_sf"/>
</dbReference>
<dbReference type="PhylomeDB" id="Q8TLS7"/>
<keyword evidence="5" id="KW-1185">Reference proteome</keyword>
<evidence type="ECO:0000256" key="1">
    <source>
        <dbReference type="ARBA" id="ARBA00023125"/>
    </source>
</evidence>
<name>Q8TLS7_METAC</name>
<dbReference type="InterPro" id="IPR036271">
    <property type="entry name" value="Tet_transcr_reg_TetR-rel_C_sf"/>
</dbReference>
<evidence type="ECO:0000259" key="3">
    <source>
        <dbReference type="PROSITE" id="PS50977"/>
    </source>
</evidence>
<dbReference type="GO" id="GO:0003700">
    <property type="term" value="F:DNA-binding transcription factor activity"/>
    <property type="evidence" value="ECO:0000318"/>
    <property type="project" value="GO_Central"/>
</dbReference>
<dbReference type="PANTHER" id="PTHR43479">
    <property type="entry name" value="ACREF/ENVCD OPERON REPRESSOR-RELATED"/>
    <property type="match status" value="1"/>
</dbReference>
<reference evidence="4 5" key="1">
    <citation type="journal article" date="2002" name="Genome Res.">
        <title>The genome of Methanosarcina acetivorans reveals extensive metabolic and physiological diversity.</title>
        <authorList>
            <person name="Galagan J.E."/>
            <person name="Nusbaum C."/>
            <person name="Roy A."/>
            <person name="Endrizzi M.G."/>
            <person name="Macdonald P."/>
            <person name="FitzHugh W."/>
            <person name="Calvo S."/>
            <person name="Engels R."/>
            <person name="Smirnov S."/>
            <person name="Atnoor D."/>
            <person name="Brown A."/>
            <person name="Allen N."/>
            <person name="Naylor J."/>
            <person name="Stange-Thomann N."/>
            <person name="DeArellano K."/>
            <person name="Johnson R."/>
            <person name="Linton L."/>
            <person name="McEwan P."/>
            <person name="McKernan K."/>
            <person name="Talamas J."/>
            <person name="Tirrell A."/>
            <person name="Ye W."/>
            <person name="Zimmer A."/>
            <person name="Barber R.D."/>
            <person name="Cann I."/>
            <person name="Graham D.E."/>
            <person name="Grahame D.A."/>
            <person name="Guss A."/>
            <person name="Hedderich R."/>
            <person name="Ingram-Smith C."/>
            <person name="Kuettner C.H."/>
            <person name="Krzycki J.A."/>
            <person name="Leigh J.A."/>
            <person name="Li W."/>
            <person name="Liu J."/>
            <person name="Mukhopadhyay B."/>
            <person name="Reeve J.N."/>
            <person name="Smith K."/>
            <person name="Springer T.A."/>
            <person name="Umayam L.A."/>
            <person name="White O."/>
            <person name="White R.H."/>
            <person name="de Macario E.C."/>
            <person name="Ferry J.G."/>
            <person name="Jarrell K.F."/>
            <person name="Jing H."/>
            <person name="Macario A.J.L."/>
            <person name="Paulsen I."/>
            <person name="Pritchett M."/>
            <person name="Sowers K.R."/>
            <person name="Swanson R.V."/>
            <person name="Zinder S.H."/>
            <person name="Lander E."/>
            <person name="Metcalf W.W."/>
            <person name="Birren B."/>
        </authorList>
    </citation>
    <scope>NUCLEOTIDE SEQUENCE [LARGE SCALE GENOMIC DNA]</scope>
    <source>
        <strain evidence="5">ATCC 35395 / DSM 2834 / JCM 12185 / C2A</strain>
    </source>
</reference>
<feature type="domain" description="HTH tetR-type" evidence="3">
    <location>
        <begin position="13"/>
        <end position="73"/>
    </location>
</feature>
<dbReference type="PROSITE" id="PS01081">
    <property type="entry name" value="HTH_TETR_1"/>
    <property type="match status" value="1"/>
</dbReference>
<dbReference type="InterPro" id="IPR001647">
    <property type="entry name" value="HTH_TetR"/>
</dbReference>
<organism evidence="4 5">
    <name type="scientific">Methanosarcina acetivorans (strain ATCC 35395 / DSM 2834 / JCM 12185 / C2A)</name>
    <dbReference type="NCBI Taxonomy" id="188937"/>
    <lineage>
        <taxon>Archaea</taxon>
        <taxon>Methanobacteriati</taxon>
        <taxon>Methanobacteriota</taxon>
        <taxon>Stenosarchaea group</taxon>
        <taxon>Methanomicrobia</taxon>
        <taxon>Methanosarcinales</taxon>
        <taxon>Methanosarcinaceae</taxon>
        <taxon>Methanosarcina</taxon>
    </lineage>
</organism>
<dbReference type="InParanoid" id="Q8TLS7"/>
<dbReference type="Pfam" id="PF00440">
    <property type="entry name" value="TetR_N"/>
    <property type="match status" value="1"/>
</dbReference>
<dbReference type="Proteomes" id="UP000002487">
    <property type="component" value="Chromosome"/>
</dbReference>
<sequence>MIVLSKMLPEYREEAKKRIVEAGLEVMYEKGYCNTTMEDIARRLDVSKPALYRYFKNKDELVIESANYLQTQYRDIKTTRNSDLCPVDSWIETFDQIMSPDIKIHALYFEILGMTVRKPEVQKRSVEGMKRGLDQPALEIAEQQRKGLIPSGADPRTLAVAIVSMFNGMRVLILLGVDWEEVRSRWIEILRNLFGMTGKGEQAECPRDCKWFEDCNTAPEA</sequence>
<dbReference type="KEGG" id="mac:MA_2951"/>
<keyword evidence="1 2" id="KW-0238">DNA-binding</keyword>
<evidence type="ECO:0000313" key="5">
    <source>
        <dbReference type="Proteomes" id="UP000002487"/>
    </source>
</evidence>
<dbReference type="AlphaFoldDB" id="Q8TLS7"/>